<dbReference type="PANTHER" id="PTHR32060:SF30">
    <property type="entry name" value="CARBOXY-TERMINAL PROCESSING PROTEASE CTPA"/>
    <property type="match status" value="1"/>
</dbReference>
<reference evidence="3 4" key="1">
    <citation type="submission" date="2022-04" db="EMBL/GenBank/DDBJ databases">
        <title>Hymenobacter sp. isolated from the air.</title>
        <authorList>
            <person name="Won M."/>
            <person name="Lee C.-M."/>
            <person name="Woen H.-Y."/>
            <person name="Kwon S.-W."/>
        </authorList>
    </citation>
    <scope>NUCLEOTIDE SEQUENCE [LARGE SCALE GENOMIC DNA]</scope>
    <source>
        <strain evidence="4">5413 J-13</strain>
    </source>
</reference>
<dbReference type="EMBL" id="CP095053">
    <property type="protein sequence ID" value="UOR06789.1"/>
    <property type="molecule type" value="Genomic_DNA"/>
</dbReference>
<dbReference type="AlphaFoldDB" id="A0A8T9T4F2"/>
<dbReference type="Gene3D" id="3.90.226.10">
    <property type="entry name" value="2-enoyl-CoA Hydratase, Chain A, domain 1"/>
    <property type="match status" value="1"/>
</dbReference>
<evidence type="ECO:0000256" key="1">
    <source>
        <dbReference type="SAM" id="SignalP"/>
    </source>
</evidence>
<dbReference type="GO" id="GO:0008236">
    <property type="term" value="F:serine-type peptidase activity"/>
    <property type="evidence" value="ECO:0007669"/>
    <property type="project" value="InterPro"/>
</dbReference>
<protein>
    <submittedName>
        <fullName evidence="3">S41 family peptidase</fullName>
    </submittedName>
</protein>
<gene>
    <name evidence="3" type="ORF">MUN82_06720</name>
</gene>
<dbReference type="SUPFAM" id="SSF52096">
    <property type="entry name" value="ClpP/crotonase"/>
    <property type="match status" value="1"/>
</dbReference>
<feature type="chain" id="PRO_5035892621" evidence="1">
    <location>
        <begin position="26"/>
        <end position="333"/>
    </location>
</feature>
<dbReference type="SMART" id="SM00245">
    <property type="entry name" value="TSPc"/>
    <property type="match status" value="1"/>
</dbReference>
<dbReference type="InterPro" id="IPR029045">
    <property type="entry name" value="ClpP/crotonase-like_dom_sf"/>
</dbReference>
<keyword evidence="4" id="KW-1185">Reference proteome</keyword>
<dbReference type="PANTHER" id="PTHR32060">
    <property type="entry name" value="TAIL-SPECIFIC PROTEASE"/>
    <property type="match status" value="1"/>
</dbReference>
<feature type="signal peptide" evidence="1">
    <location>
        <begin position="1"/>
        <end position="25"/>
    </location>
</feature>
<dbReference type="Pfam" id="PF03572">
    <property type="entry name" value="Peptidase_S41"/>
    <property type="match status" value="1"/>
</dbReference>
<feature type="domain" description="Tail specific protease" evidence="2">
    <location>
        <begin position="104"/>
        <end position="311"/>
    </location>
</feature>
<dbReference type="GO" id="GO:0006508">
    <property type="term" value="P:proteolysis"/>
    <property type="evidence" value="ECO:0007669"/>
    <property type="project" value="InterPro"/>
</dbReference>
<dbReference type="InterPro" id="IPR005151">
    <property type="entry name" value="Tail-specific_protease"/>
</dbReference>
<sequence length="333" mass="37185">MLYSVKPLMRLLLLPLLLMASSLFAQSKKPDATPSKEVEQYLAEFQKIVKKKALYADSIDWAQLRKEVKEKSRGLRTIEEGRHVLDHILHTLRNAGDKHSFLIPKEEVATLTSPSYAGQQAESRYLGDGVGYLKVPEFTSMDASVGQTFSQGIQSQMEALQTKHTLTGWVVDLRQNTGGNMNPMIEGLKPLLGEGIYAYDISPRRAFMKEKPRYNWSGKEQQPRSGAAAPTPQQVAILIDSLTASSGEMVAIALMGRDNARVFGQPSAGYTTANQDFKLSDGAYLLLAAGYRMDRTRKPYLNRITPDVVVEYSPKDTPDKTIEAAQRWLRETK</sequence>
<dbReference type="Proteomes" id="UP000829925">
    <property type="component" value="Chromosome"/>
</dbReference>
<organism evidence="3 4">
    <name type="scientific">Hymenobacter aerilatus</name>
    <dbReference type="NCBI Taxonomy" id="2932251"/>
    <lineage>
        <taxon>Bacteria</taxon>
        <taxon>Pseudomonadati</taxon>
        <taxon>Bacteroidota</taxon>
        <taxon>Cytophagia</taxon>
        <taxon>Cytophagales</taxon>
        <taxon>Hymenobacteraceae</taxon>
        <taxon>Hymenobacter</taxon>
    </lineage>
</organism>
<evidence type="ECO:0000259" key="2">
    <source>
        <dbReference type="SMART" id="SM00245"/>
    </source>
</evidence>
<evidence type="ECO:0000313" key="4">
    <source>
        <dbReference type="Proteomes" id="UP000829925"/>
    </source>
</evidence>
<dbReference type="GO" id="GO:0030288">
    <property type="term" value="C:outer membrane-bounded periplasmic space"/>
    <property type="evidence" value="ECO:0007669"/>
    <property type="project" value="TreeGrafter"/>
</dbReference>
<dbReference type="RefSeq" id="WP_245096049.1">
    <property type="nucleotide sequence ID" value="NZ_CP095053.1"/>
</dbReference>
<keyword evidence="1" id="KW-0732">Signal</keyword>
<evidence type="ECO:0000313" key="3">
    <source>
        <dbReference type="EMBL" id="UOR06789.1"/>
    </source>
</evidence>
<dbReference type="GO" id="GO:0007165">
    <property type="term" value="P:signal transduction"/>
    <property type="evidence" value="ECO:0007669"/>
    <property type="project" value="TreeGrafter"/>
</dbReference>
<dbReference type="KEGG" id="haei:MUN82_06720"/>
<dbReference type="GO" id="GO:0004175">
    <property type="term" value="F:endopeptidase activity"/>
    <property type="evidence" value="ECO:0007669"/>
    <property type="project" value="TreeGrafter"/>
</dbReference>
<accession>A0A8T9T4F2</accession>
<proteinExistence type="predicted"/>
<name>A0A8T9T4F2_9BACT</name>